<proteinExistence type="predicted"/>
<keyword evidence="2" id="KW-1185">Reference proteome</keyword>
<gene>
    <name evidence="1" type="ORF">AQJ67_36605</name>
</gene>
<dbReference type="Proteomes" id="UP000053429">
    <property type="component" value="Unassembled WGS sequence"/>
</dbReference>
<comment type="caution">
    <text evidence="1">The sequence shown here is derived from an EMBL/GenBank/DDBJ whole genome shotgun (WGS) entry which is preliminary data.</text>
</comment>
<dbReference type="EMBL" id="LMWY01000050">
    <property type="protein sequence ID" value="KUN94945.1"/>
    <property type="molecule type" value="Genomic_DNA"/>
</dbReference>
<evidence type="ECO:0000313" key="2">
    <source>
        <dbReference type="Proteomes" id="UP000053429"/>
    </source>
</evidence>
<evidence type="ECO:0000313" key="1">
    <source>
        <dbReference type="EMBL" id="KUN94945.1"/>
    </source>
</evidence>
<reference evidence="1 2" key="1">
    <citation type="submission" date="2015-10" db="EMBL/GenBank/DDBJ databases">
        <title>Draft genome sequence of Streptomyces caeruleatus NRRL B-24802, type strain for the species Streptomyces caeruleatus.</title>
        <authorList>
            <person name="Ruckert C."/>
            <person name="Winkler A."/>
            <person name="Kalinowski J."/>
            <person name="Kampfer P."/>
            <person name="Glaeser S."/>
        </authorList>
    </citation>
    <scope>NUCLEOTIDE SEQUENCE [LARGE SCALE GENOMIC DNA]</scope>
    <source>
        <strain evidence="1 2">NRRL B-24802</strain>
    </source>
</reference>
<dbReference type="AlphaFoldDB" id="A0A101TMJ2"/>
<sequence length="62" mass="6411">MSRFPAVISTVKLVANLGNMVKLPEGLATSIIAFLALSIGLKAKNTMISGIGAVILVMLLAQ</sequence>
<protein>
    <submittedName>
        <fullName evidence="1">Uncharacterized protein</fullName>
    </submittedName>
</protein>
<accession>A0A101TMJ2</accession>
<organism evidence="1 2">
    <name type="scientific">Streptomyces caeruleatus</name>
    <dbReference type="NCBI Taxonomy" id="661399"/>
    <lineage>
        <taxon>Bacteria</taxon>
        <taxon>Bacillati</taxon>
        <taxon>Actinomycetota</taxon>
        <taxon>Actinomycetes</taxon>
        <taxon>Kitasatosporales</taxon>
        <taxon>Streptomycetaceae</taxon>
        <taxon>Streptomyces</taxon>
    </lineage>
</organism>
<name>A0A101TMJ2_9ACTN</name>